<dbReference type="EMBL" id="MU251607">
    <property type="protein sequence ID" value="KAG9231359.1"/>
    <property type="molecule type" value="Genomic_DNA"/>
</dbReference>
<sequence length="249" mass="26253">MSSRKATYAVTLLAIFNLTTAAPTASCTSGSALDLSKWKLQLPIGSPGSPTTITSSQLCSGYQDPAKAYFFTESGGALVMKVPGSPSDTGCVTTKNSKHCRTELRESNPNSWDPKAATNKLSATLTVVTADDSKYGTVVGQIHIDDSISSKPVCELYYSKSGKLTMGVEKTRAGGSSVYTEVGNVPVGTKFSYAITYQGGKLGVSINGGAVKGLSQNELDNPNSYFKAGNYNQGNSPSVVKFFEIKTQH</sequence>
<feature type="chain" id="PRO_5040219877" evidence="1">
    <location>
        <begin position="22"/>
        <end position="249"/>
    </location>
</feature>
<gene>
    <name evidence="3" type="ORF">BJ875DRAFT_487100</name>
</gene>
<comment type="caution">
    <text evidence="3">The sequence shown here is derived from an EMBL/GenBank/DDBJ whole genome shotgun (WGS) entry which is preliminary data.</text>
</comment>
<organism evidence="3 4">
    <name type="scientific">Amylocarpus encephaloides</name>
    <dbReference type="NCBI Taxonomy" id="45428"/>
    <lineage>
        <taxon>Eukaryota</taxon>
        <taxon>Fungi</taxon>
        <taxon>Dikarya</taxon>
        <taxon>Ascomycota</taxon>
        <taxon>Pezizomycotina</taxon>
        <taxon>Leotiomycetes</taxon>
        <taxon>Helotiales</taxon>
        <taxon>Helotiales incertae sedis</taxon>
        <taxon>Amylocarpus</taxon>
    </lineage>
</organism>
<evidence type="ECO:0000313" key="3">
    <source>
        <dbReference type="EMBL" id="KAG9231359.1"/>
    </source>
</evidence>
<evidence type="ECO:0000256" key="1">
    <source>
        <dbReference type="SAM" id="SignalP"/>
    </source>
</evidence>
<keyword evidence="3" id="KW-0456">Lyase</keyword>
<proteinExistence type="predicted"/>
<keyword evidence="1" id="KW-0732">Signal</keyword>
<name>A0A9P8C2G1_9HELO</name>
<accession>A0A9P8C2G1</accession>
<reference evidence="3" key="1">
    <citation type="journal article" date="2021" name="IMA Fungus">
        <title>Genomic characterization of three marine fungi, including Emericellopsis atlantica sp. nov. with signatures of a generalist lifestyle and marine biomass degradation.</title>
        <authorList>
            <person name="Hagestad O.C."/>
            <person name="Hou L."/>
            <person name="Andersen J.H."/>
            <person name="Hansen E.H."/>
            <person name="Altermark B."/>
            <person name="Li C."/>
            <person name="Kuhnert E."/>
            <person name="Cox R.J."/>
            <person name="Crous P.W."/>
            <person name="Spatafora J.W."/>
            <person name="Lail K."/>
            <person name="Amirebrahimi M."/>
            <person name="Lipzen A."/>
            <person name="Pangilinan J."/>
            <person name="Andreopoulos W."/>
            <person name="Hayes R.D."/>
            <person name="Ng V."/>
            <person name="Grigoriev I.V."/>
            <person name="Jackson S.A."/>
            <person name="Sutton T.D.S."/>
            <person name="Dobson A.D.W."/>
            <person name="Rama T."/>
        </authorList>
    </citation>
    <scope>NUCLEOTIDE SEQUENCE</scope>
    <source>
        <strain evidence="3">TRa018bII</strain>
    </source>
</reference>
<feature type="domain" description="Alginate lyase 2" evidence="2">
    <location>
        <begin position="33"/>
        <end position="249"/>
    </location>
</feature>
<evidence type="ECO:0000259" key="2">
    <source>
        <dbReference type="Pfam" id="PF08787"/>
    </source>
</evidence>
<protein>
    <submittedName>
        <fullName evidence="3">Family 7 polysaccharide lyase</fullName>
    </submittedName>
</protein>
<dbReference type="GO" id="GO:0016829">
    <property type="term" value="F:lyase activity"/>
    <property type="evidence" value="ECO:0007669"/>
    <property type="project" value="UniProtKB-KW"/>
</dbReference>
<dbReference type="Pfam" id="PF08787">
    <property type="entry name" value="Alginate_lyase2"/>
    <property type="match status" value="1"/>
</dbReference>
<dbReference type="AlphaFoldDB" id="A0A9P8C2G1"/>
<dbReference type="SUPFAM" id="SSF49899">
    <property type="entry name" value="Concanavalin A-like lectins/glucanases"/>
    <property type="match status" value="1"/>
</dbReference>
<dbReference type="InterPro" id="IPR014895">
    <property type="entry name" value="Alginate_lyase_2"/>
</dbReference>
<dbReference type="OrthoDB" id="77013at2759"/>
<keyword evidence="4" id="KW-1185">Reference proteome</keyword>
<dbReference type="Gene3D" id="2.60.120.200">
    <property type="match status" value="1"/>
</dbReference>
<feature type="signal peptide" evidence="1">
    <location>
        <begin position="1"/>
        <end position="21"/>
    </location>
</feature>
<dbReference type="Proteomes" id="UP000824998">
    <property type="component" value="Unassembled WGS sequence"/>
</dbReference>
<evidence type="ECO:0000313" key="4">
    <source>
        <dbReference type="Proteomes" id="UP000824998"/>
    </source>
</evidence>
<dbReference type="InterPro" id="IPR013320">
    <property type="entry name" value="ConA-like_dom_sf"/>
</dbReference>